<accession>A0A0E9QMH8</accession>
<evidence type="ECO:0000313" key="1">
    <source>
        <dbReference type="EMBL" id="JAH17495.1"/>
    </source>
</evidence>
<sequence length="42" mass="4858">MYPIILNEQPAIATASSSELWRTLSYRRRNVCYLKCALRAVV</sequence>
<reference evidence="1" key="1">
    <citation type="submission" date="2014-11" db="EMBL/GenBank/DDBJ databases">
        <authorList>
            <person name="Amaro Gonzalez C."/>
        </authorList>
    </citation>
    <scope>NUCLEOTIDE SEQUENCE</scope>
</reference>
<proteinExistence type="predicted"/>
<protein>
    <submittedName>
        <fullName evidence="1">Uncharacterized protein</fullName>
    </submittedName>
</protein>
<dbReference type="EMBL" id="GBXM01091082">
    <property type="protein sequence ID" value="JAH17495.1"/>
    <property type="molecule type" value="Transcribed_RNA"/>
</dbReference>
<dbReference type="AlphaFoldDB" id="A0A0E9QMH8"/>
<name>A0A0E9QMH8_ANGAN</name>
<reference evidence="1" key="2">
    <citation type="journal article" date="2015" name="Fish Shellfish Immunol.">
        <title>Early steps in the European eel (Anguilla anguilla)-Vibrio vulnificus interaction in the gills: Role of the RtxA13 toxin.</title>
        <authorList>
            <person name="Callol A."/>
            <person name="Pajuelo D."/>
            <person name="Ebbesson L."/>
            <person name="Teles M."/>
            <person name="MacKenzie S."/>
            <person name="Amaro C."/>
        </authorList>
    </citation>
    <scope>NUCLEOTIDE SEQUENCE</scope>
</reference>
<organism evidence="1">
    <name type="scientific">Anguilla anguilla</name>
    <name type="common">European freshwater eel</name>
    <name type="synonym">Muraena anguilla</name>
    <dbReference type="NCBI Taxonomy" id="7936"/>
    <lineage>
        <taxon>Eukaryota</taxon>
        <taxon>Metazoa</taxon>
        <taxon>Chordata</taxon>
        <taxon>Craniata</taxon>
        <taxon>Vertebrata</taxon>
        <taxon>Euteleostomi</taxon>
        <taxon>Actinopterygii</taxon>
        <taxon>Neopterygii</taxon>
        <taxon>Teleostei</taxon>
        <taxon>Anguilliformes</taxon>
        <taxon>Anguillidae</taxon>
        <taxon>Anguilla</taxon>
    </lineage>
</organism>